<dbReference type="GO" id="GO:0030141">
    <property type="term" value="C:secretory granule"/>
    <property type="evidence" value="ECO:0007669"/>
    <property type="project" value="TreeGrafter"/>
</dbReference>
<evidence type="ECO:0000256" key="3">
    <source>
        <dbReference type="ARBA" id="ARBA00023157"/>
    </source>
</evidence>
<evidence type="ECO:0000313" key="5">
    <source>
        <dbReference type="EMBL" id="NOV39936.1"/>
    </source>
</evidence>
<dbReference type="Gene3D" id="2.60.9.10">
    <property type="entry name" value="Neurohypophysial hormone domain"/>
    <property type="match status" value="1"/>
</dbReference>
<organism evidence="5">
    <name type="scientific">Rhipicephalus microplus</name>
    <name type="common">Cattle tick</name>
    <name type="synonym">Boophilus microplus</name>
    <dbReference type="NCBI Taxonomy" id="6941"/>
    <lineage>
        <taxon>Eukaryota</taxon>
        <taxon>Metazoa</taxon>
        <taxon>Ecdysozoa</taxon>
        <taxon>Arthropoda</taxon>
        <taxon>Chelicerata</taxon>
        <taxon>Arachnida</taxon>
        <taxon>Acari</taxon>
        <taxon>Parasitiformes</taxon>
        <taxon>Ixodida</taxon>
        <taxon>Ixodoidea</taxon>
        <taxon>Ixodidae</taxon>
        <taxon>Rhipicephalinae</taxon>
        <taxon>Rhipicephalus</taxon>
        <taxon>Boophilus</taxon>
    </lineage>
</organism>
<dbReference type="VEuPathDB" id="VectorBase:LOC119177395"/>
<dbReference type="InterPro" id="IPR022423">
    <property type="entry name" value="Neurohypophysial_hormone_CS"/>
</dbReference>
<dbReference type="PANTHER" id="PTHR11681:SF5">
    <property type="entry name" value="ISOTOCIN"/>
    <property type="match status" value="1"/>
</dbReference>
<dbReference type="InterPro" id="IPR036387">
    <property type="entry name" value="Neurhyp_horm_dom_sf"/>
</dbReference>
<proteinExistence type="inferred from homology"/>
<keyword evidence="3" id="KW-1015">Disulfide bond</keyword>
<dbReference type="InterPro" id="IPR000981">
    <property type="entry name" value="Neurhyp_horm"/>
</dbReference>
<dbReference type="AlphaFoldDB" id="A0A6M2D1T6"/>
<dbReference type="OrthoDB" id="10056056at2759"/>
<dbReference type="PANTHER" id="PTHR11681">
    <property type="entry name" value="NEUROPHYSIN"/>
    <property type="match status" value="1"/>
</dbReference>
<dbReference type="GO" id="GO:0005615">
    <property type="term" value="C:extracellular space"/>
    <property type="evidence" value="ECO:0007669"/>
    <property type="project" value="TreeGrafter"/>
</dbReference>
<dbReference type="SUPFAM" id="SSF49606">
    <property type="entry name" value="Neurophysin II"/>
    <property type="match status" value="1"/>
</dbReference>
<dbReference type="PRINTS" id="PR00831">
    <property type="entry name" value="NEUROPHYSIN"/>
</dbReference>
<dbReference type="Pfam" id="PF00184">
    <property type="entry name" value="Hormone_5"/>
    <property type="match status" value="1"/>
</dbReference>
<evidence type="ECO:0000256" key="4">
    <source>
        <dbReference type="SAM" id="SignalP"/>
    </source>
</evidence>
<dbReference type="GO" id="GO:0005185">
    <property type="term" value="F:neurohypophyseal hormone activity"/>
    <property type="evidence" value="ECO:0007669"/>
    <property type="project" value="InterPro"/>
</dbReference>
<dbReference type="PROSITE" id="PS51257">
    <property type="entry name" value="PROKAR_LIPOPROTEIN"/>
    <property type="match status" value="1"/>
</dbReference>
<feature type="chain" id="PRO_5027091563" evidence="4">
    <location>
        <begin position="26"/>
        <end position="147"/>
    </location>
</feature>
<comment type="similarity">
    <text evidence="1">Belongs to the vasopressin/oxytocin family.</text>
</comment>
<evidence type="ECO:0000256" key="2">
    <source>
        <dbReference type="ARBA" id="ARBA00022729"/>
    </source>
</evidence>
<protein>
    <submittedName>
        <fullName evidence="5">Putative neurohypophysial hormones</fullName>
    </submittedName>
</protein>
<sequence length="147" mass="15685">MERRRYLKMTPLNFLMLGLVGMTSACFITNCPPGGKRSSEPAAVRMCPRCGPGGRGVCYSADVCCTNSACVINDPLLALPCRAESLHSHACQVPGKRCGAVAQGRCAMRGFCCGADGCRRDESCSNDASTDQFGTSVDMLEYGVSRR</sequence>
<accession>A0A6M2D1T6</accession>
<evidence type="ECO:0000256" key="1">
    <source>
        <dbReference type="ARBA" id="ARBA00007369"/>
    </source>
</evidence>
<dbReference type="PROSITE" id="PS00264">
    <property type="entry name" value="NEUROHYPOPHYS_HORM"/>
    <property type="match status" value="1"/>
</dbReference>
<feature type="signal peptide" evidence="4">
    <location>
        <begin position="1"/>
        <end position="25"/>
    </location>
</feature>
<dbReference type="EMBL" id="GHWJ01007199">
    <property type="protein sequence ID" value="NOV39936.1"/>
    <property type="molecule type" value="Transcribed_RNA"/>
</dbReference>
<reference evidence="5" key="1">
    <citation type="submission" date="2019-09" db="EMBL/GenBank/DDBJ databases">
        <title>Organ-specific transcriptomic study of the physiology of the cattle tick, Rhipicephalus microplus.</title>
        <authorList>
            <person name="Tirloni L."/>
            <person name="Braz G."/>
            <person name="Gandara A.C.P."/>
            <person name="Sabadin G.A."/>
            <person name="da Silva R.M."/>
            <person name="Guizzo M.G."/>
            <person name="Machado J.A."/>
            <person name="Costa E.P."/>
            <person name="Gomes H.F."/>
            <person name="Moraes J."/>
            <person name="Mota M.B.S."/>
            <person name="Mesquita R.D."/>
            <person name="Alvarenga P.H."/>
            <person name="Alves F."/>
            <person name="Seixas A."/>
            <person name="da Fonseca R.N."/>
            <person name="Fogaca A."/>
            <person name="Logullo C."/>
            <person name="Tanaka A."/>
            <person name="Daffre S."/>
            <person name="Termignoni C."/>
            <person name="Vaz I.S.Jr."/>
            <person name="Oliveira P.L."/>
            <person name="Ribeiro J.M."/>
        </authorList>
    </citation>
    <scope>NUCLEOTIDE SEQUENCE</scope>
    <source>
        <strain evidence="5">Porto Alegre</strain>
    </source>
</reference>
<keyword evidence="2 4" id="KW-0732">Signal</keyword>
<dbReference type="SMART" id="SM00003">
    <property type="entry name" value="NH"/>
    <property type="match status" value="1"/>
</dbReference>
<name>A0A6M2D1T6_RHIMP</name>